<dbReference type="Proteomes" id="UP000218231">
    <property type="component" value="Unassembled WGS sequence"/>
</dbReference>
<feature type="domain" description="Apple" evidence="1">
    <location>
        <begin position="36"/>
        <end position="95"/>
    </location>
</feature>
<dbReference type="InterPro" id="IPR003609">
    <property type="entry name" value="Pan_app"/>
</dbReference>
<evidence type="ECO:0000259" key="1">
    <source>
        <dbReference type="Pfam" id="PF00024"/>
    </source>
</evidence>
<evidence type="ECO:0000313" key="2">
    <source>
        <dbReference type="EMBL" id="PAV85570.1"/>
    </source>
</evidence>
<keyword evidence="3" id="KW-1185">Reference proteome</keyword>
<evidence type="ECO:0000313" key="3">
    <source>
        <dbReference type="Proteomes" id="UP000218231"/>
    </source>
</evidence>
<dbReference type="Pfam" id="PF00024">
    <property type="entry name" value="PAN_1"/>
    <property type="match status" value="1"/>
</dbReference>
<comment type="caution">
    <text evidence="2">The sequence shown here is derived from an EMBL/GenBank/DDBJ whole genome shotgun (WGS) entry which is preliminary data.</text>
</comment>
<sequence>MKLIFGLILAYLHIPIVISLRLCIRKHHVVVNARFLQRVELPSAERCVERCIENMRFCLAAQFSMGKTKSLGMCTLFTATAMQADDSVMPEENLDPVSTVYEIAQKCPSPFSSGDMTHRISRLHRMALEGGDEKIMKGKIVL</sequence>
<dbReference type="OrthoDB" id="6273859at2759"/>
<proteinExistence type="predicted"/>
<accession>A0A2A2LHE2</accession>
<protein>
    <recommendedName>
        <fullName evidence="1">Apple domain-containing protein</fullName>
    </recommendedName>
</protein>
<gene>
    <name evidence="2" type="ORF">WR25_12182</name>
</gene>
<reference evidence="2 3" key="1">
    <citation type="journal article" date="2017" name="Curr. Biol.">
        <title>Genome architecture and evolution of a unichromosomal asexual nematode.</title>
        <authorList>
            <person name="Fradin H."/>
            <person name="Zegar C."/>
            <person name="Gutwein M."/>
            <person name="Lucas J."/>
            <person name="Kovtun M."/>
            <person name="Corcoran D."/>
            <person name="Baugh L.R."/>
            <person name="Kiontke K."/>
            <person name="Gunsalus K."/>
            <person name="Fitch D.H."/>
            <person name="Piano F."/>
        </authorList>
    </citation>
    <scope>NUCLEOTIDE SEQUENCE [LARGE SCALE GENOMIC DNA]</scope>
    <source>
        <strain evidence="2">PF1309</strain>
    </source>
</reference>
<name>A0A2A2LHE2_9BILA</name>
<organism evidence="2 3">
    <name type="scientific">Diploscapter pachys</name>
    <dbReference type="NCBI Taxonomy" id="2018661"/>
    <lineage>
        <taxon>Eukaryota</taxon>
        <taxon>Metazoa</taxon>
        <taxon>Ecdysozoa</taxon>
        <taxon>Nematoda</taxon>
        <taxon>Chromadorea</taxon>
        <taxon>Rhabditida</taxon>
        <taxon>Rhabditina</taxon>
        <taxon>Rhabditomorpha</taxon>
        <taxon>Rhabditoidea</taxon>
        <taxon>Rhabditidae</taxon>
        <taxon>Diploscapter</taxon>
    </lineage>
</organism>
<dbReference type="AlphaFoldDB" id="A0A2A2LHE2"/>
<dbReference type="EMBL" id="LIAE01006758">
    <property type="protein sequence ID" value="PAV85570.1"/>
    <property type="molecule type" value="Genomic_DNA"/>
</dbReference>